<dbReference type="InterPro" id="IPR025836">
    <property type="entry name" value="Zn_knuckle_CX2CX4HX4C"/>
</dbReference>
<dbReference type="InterPro" id="IPR001878">
    <property type="entry name" value="Znf_CCHC"/>
</dbReference>
<name>A0AAE1YJH3_9LAMI</name>
<dbReference type="PROSITE" id="PS50158">
    <property type="entry name" value="ZF_CCHC"/>
    <property type="match status" value="1"/>
</dbReference>
<dbReference type="Proteomes" id="UP001293254">
    <property type="component" value="Unassembled WGS sequence"/>
</dbReference>
<dbReference type="GO" id="GO:0008270">
    <property type="term" value="F:zinc ion binding"/>
    <property type="evidence" value="ECO:0007669"/>
    <property type="project" value="UniProtKB-KW"/>
</dbReference>
<comment type="caution">
    <text evidence="3">The sequence shown here is derived from an EMBL/GenBank/DDBJ whole genome shotgun (WGS) entry which is preliminary data.</text>
</comment>
<protein>
    <recommendedName>
        <fullName evidence="2">CCHC-type domain-containing protein</fullName>
    </recommendedName>
</protein>
<keyword evidence="4" id="KW-1185">Reference proteome</keyword>
<sequence>MDGGPWAFEENLLILKTIDADDNPARTYLEWVDFYIHVHDLPLRRRTKEMAEFIGNQLGQFRDVDLENDSQLWGSALRIRVGFHVQKLLRRALKLRTVLGAESLLSFTYERLPNFCYWCGHIGHIMKFCPCQLEPEFDEKQDSLPFGP</sequence>
<accession>A0AAE1YJH3</accession>
<dbReference type="PANTHER" id="PTHR31286:SF167">
    <property type="entry name" value="OS09G0268800 PROTEIN"/>
    <property type="match status" value="1"/>
</dbReference>
<dbReference type="GO" id="GO:0003676">
    <property type="term" value="F:nucleic acid binding"/>
    <property type="evidence" value="ECO:0007669"/>
    <property type="project" value="InterPro"/>
</dbReference>
<keyword evidence="1" id="KW-0863">Zinc-finger</keyword>
<dbReference type="AlphaFoldDB" id="A0AAE1YJH3"/>
<organism evidence="3 4">
    <name type="scientific">Sesamum alatum</name>
    <dbReference type="NCBI Taxonomy" id="300844"/>
    <lineage>
        <taxon>Eukaryota</taxon>
        <taxon>Viridiplantae</taxon>
        <taxon>Streptophyta</taxon>
        <taxon>Embryophyta</taxon>
        <taxon>Tracheophyta</taxon>
        <taxon>Spermatophyta</taxon>
        <taxon>Magnoliopsida</taxon>
        <taxon>eudicotyledons</taxon>
        <taxon>Gunneridae</taxon>
        <taxon>Pentapetalae</taxon>
        <taxon>asterids</taxon>
        <taxon>lamiids</taxon>
        <taxon>Lamiales</taxon>
        <taxon>Pedaliaceae</taxon>
        <taxon>Sesamum</taxon>
    </lineage>
</organism>
<dbReference type="EMBL" id="JACGWO010000003">
    <property type="protein sequence ID" value="KAK4431366.1"/>
    <property type="molecule type" value="Genomic_DNA"/>
</dbReference>
<keyword evidence="1" id="KW-0862">Zinc</keyword>
<evidence type="ECO:0000259" key="2">
    <source>
        <dbReference type="PROSITE" id="PS50158"/>
    </source>
</evidence>
<keyword evidence="1" id="KW-0479">Metal-binding</keyword>
<dbReference type="PANTHER" id="PTHR31286">
    <property type="entry name" value="GLYCINE-RICH CELL WALL STRUCTURAL PROTEIN 1.8-LIKE"/>
    <property type="match status" value="1"/>
</dbReference>
<reference evidence="3" key="1">
    <citation type="submission" date="2020-06" db="EMBL/GenBank/DDBJ databases">
        <authorList>
            <person name="Li T."/>
            <person name="Hu X."/>
            <person name="Zhang T."/>
            <person name="Song X."/>
            <person name="Zhang H."/>
            <person name="Dai N."/>
            <person name="Sheng W."/>
            <person name="Hou X."/>
            <person name="Wei L."/>
        </authorList>
    </citation>
    <scope>NUCLEOTIDE SEQUENCE</scope>
    <source>
        <strain evidence="3">3651</strain>
        <tissue evidence="3">Leaf</tissue>
    </source>
</reference>
<evidence type="ECO:0000313" key="4">
    <source>
        <dbReference type="Proteomes" id="UP001293254"/>
    </source>
</evidence>
<proteinExistence type="predicted"/>
<gene>
    <name evidence="3" type="ORF">Salat_0898700</name>
</gene>
<evidence type="ECO:0000256" key="1">
    <source>
        <dbReference type="PROSITE-ProRule" id="PRU00047"/>
    </source>
</evidence>
<feature type="domain" description="CCHC-type" evidence="2">
    <location>
        <begin position="116"/>
        <end position="130"/>
    </location>
</feature>
<dbReference type="Pfam" id="PF14392">
    <property type="entry name" value="zf-CCHC_4"/>
    <property type="match status" value="1"/>
</dbReference>
<dbReference type="InterPro" id="IPR040256">
    <property type="entry name" value="At4g02000-like"/>
</dbReference>
<evidence type="ECO:0000313" key="3">
    <source>
        <dbReference type="EMBL" id="KAK4431366.1"/>
    </source>
</evidence>
<reference evidence="3" key="2">
    <citation type="journal article" date="2024" name="Plant">
        <title>Genomic evolution and insights into agronomic trait innovations of Sesamum species.</title>
        <authorList>
            <person name="Miao H."/>
            <person name="Wang L."/>
            <person name="Qu L."/>
            <person name="Liu H."/>
            <person name="Sun Y."/>
            <person name="Le M."/>
            <person name="Wang Q."/>
            <person name="Wei S."/>
            <person name="Zheng Y."/>
            <person name="Lin W."/>
            <person name="Duan Y."/>
            <person name="Cao H."/>
            <person name="Xiong S."/>
            <person name="Wang X."/>
            <person name="Wei L."/>
            <person name="Li C."/>
            <person name="Ma Q."/>
            <person name="Ju M."/>
            <person name="Zhao R."/>
            <person name="Li G."/>
            <person name="Mu C."/>
            <person name="Tian Q."/>
            <person name="Mei H."/>
            <person name="Zhang T."/>
            <person name="Gao T."/>
            <person name="Zhang H."/>
        </authorList>
    </citation>
    <scope>NUCLEOTIDE SEQUENCE</scope>
    <source>
        <strain evidence="3">3651</strain>
    </source>
</reference>